<dbReference type="InterPro" id="IPR007278">
    <property type="entry name" value="DUF397"/>
</dbReference>
<dbReference type="GeneID" id="69805248"/>
<comment type="caution">
    <text evidence="2">The sequence shown here is derived from an EMBL/GenBank/DDBJ whole genome shotgun (WGS) entry which is preliminary data.</text>
</comment>
<dbReference type="EMBL" id="JARAWP010000076">
    <property type="protein sequence ID" value="MDX3026172.1"/>
    <property type="molecule type" value="Genomic_DNA"/>
</dbReference>
<evidence type="ECO:0000259" key="1">
    <source>
        <dbReference type="Pfam" id="PF04149"/>
    </source>
</evidence>
<dbReference type="Proteomes" id="UP001272987">
    <property type="component" value="Unassembled WGS sequence"/>
</dbReference>
<organism evidence="2 5">
    <name type="scientific">Streptomyces acidiscabies</name>
    <dbReference type="NCBI Taxonomy" id="42234"/>
    <lineage>
        <taxon>Bacteria</taxon>
        <taxon>Bacillati</taxon>
        <taxon>Actinomycetota</taxon>
        <taxon>Actinomycetes</taxon>
        <taxon>Kitasatosporales</taxon>
        <taxon>Streptomycetaceae</taxon>
        <taxon>Streptomyces</taxon>
    </lineage>
</organism>
<dbReference type="Pfam" id="PF04149">
    <property type="entry name" value="DUF397"/>
    <property type="match status" value="1"/>
</dbReference>
<dbReference type="EMBL" id="JARAWC010000058">
    <property type="protein sequence ID" value="MDX2966380.1"/>
    <property type="molecule type" value="Genomic_DNA"/>
</dbReference>
<feature type="domain" description="DUF397" evidence="1">
    <location>
        <begin position="6"/>
        <end position="57"/>
    </location>
</feature>
<evidence type="ECO:0000313" key="2">
    <source>
        <dbReference type="EMBL" id="MDX2966380.1"/>
    </source>
</evidence>
<gene>
    <name evidence="2" type="ORF">PV399_42745</name>
    <name evidence="3" type="ORF">PV666_51210</name>
</gene>
<dbReference type="RefSeq" id="WP_010351117.1">
    <property type="nucleotide sequence ID" value="NZ_BCMK01000035.1"/>
</dbReference>
<keyword evidence="4" id="KW-1185">Reference proteome</keyword>
<evidence type="ECO:0000313" key="3">
    <source>
        <dbReference type="EMBL" id="MDX3026172.1"/>
    </source>
</evidence>
<dbReference type="Proteomes" id="UP001282288">
    <property type="component" value="Unassembled WGS sequence"/>
</dbReference>
<proteinExistence type="predicted"/>
<name>A0AAP6EL80_9ACTN</name>
<evidence type="ECO:0000313" key="5">
    <source>
        <dbReference type="Proteomes" id="UP001282288"/>
    </source>
</evidence>
<dbReference type="AlphaFoldDB" id="A0AAP6EL80"/>
<evidence type="ECO:0000313" key="4">
    <source>
        <dbReference type="Proteomes" id="UP001272987"/>
    </source>
</evidence>
<protein>
    <submittedName>
        <fullName evidence="2">DUF397 domain-containing protein</fullName>
    </submittedName>
</protein>
<accession>A0AAP6EL80</accession>
<reference evidence="2 4" key="1">
    <citation type="journal article" date="2023" name="Microb. Genom.">
        <title>Mesoterricola silvestris gen. nov., sp. nov., Mesoterricola sediminis sp. nov., Geothrix oryzae sp. nov., Geothrix edaphica sp. nov., Geothrix rubra sp. nov., and Geothrix limicola sp. nov., six novel members of Acidobacteriota isolated from soils.</title>
        <authorList>
            <person name="Weisberg A.J."/>
            <person name="Pearce E."/>
            <person name="Kramer C.G."/>
            <person name="Chang J.H."/>
            <person name="Clarke C.R."/>
        </authorList>
    </citation>
    <scope>NUCLEOTIDE SEQUENCE</scope>
    <source>
        <strain evidence="3 4">NB05-1H</strain>
        <strain evidence="2">NRRL_B-16521</strain>
    </source>
</reference>
<sequence>MSASIQWQKSSFSGDGGEACVEVAHHDGHILMRESDNPTEVITTTPTKLAAFLAGAKAGEFDHFLN</sequence>